<comment type="caution">
    <text evidence="1">The sequence shown here is derived from an EMBL/GenBank/DDBJ whole genome shotgun (WGS) entry which is preliminary data.</text>
</comment>
<evidence type="ECO:0000313" key="2">
    <source>
        <dbReference type="Proteomes" id="UP001385951"/>
    </source>
</evidence>
<dbReference type="AlphaFoldDB" id="A0AAW0G530"/>
<dbReference type="Proteomes" id="UP001385951">
    <property type="component" value="Unassembled WGS sequence"/>
</dbReference>
<sequence length="97" mass="11020">MVSIEPLYTYLLPLVDNDESTGPQGCKEADVELLYDEEPYTWGAKFDLIIIQSLSPPISSIQVLVLLALRWLHYFLLSRTTSFEEENSLMPTPGRSI</sequence>
<organism evidence="1 2">
    <name type="scientific">Cerrena zonata</name>
    <dbReference type="NCBI Taxonomy" id="2478898"/>
    <lineage>
        <taxon>Eukaryota</taxon>
        <taxon>Fungi</taxon>
        <taxon>Dikarya</taxon>
        <taxon>Basidiomycota</taxon>
        <taxon>Agaricomycotina</taxon>
        <taxon>Agaricomycetes</taxon>
        <taxon>Polyporales</taxon>
        <taxon>Cerrenaceae</taxon>
        <taxon>Cerrena</taxon>
    </lineage>
</organism>
<gene>
    <name evidence="1" type="ORF">QCA50_007984</name>
</gene>
<name>A0AAW0G530_9APHY</name>
<dbReference type="EMBL" id="JASBNA010000010">
    <property type="protein sequence ID" value="KAK7688446.1"/>
    <property type="molecule type" value="Genomic_DNA"/>
</dbReference>
<proteinExistence type="predicted"/>
<accession>A0AAW0G530</accession>
<protein>
    <submittedName>
        <fullName evidence="1">Uncharacterized protein</fullName>
    </submittedName>
</protein>
<evidence type="ECO:0000313" key="1">
    <source>
        <dbReference type="EMBL" id="KAK7688446.1"/>
    </source>
</evidence>
<reference evidence="1 2" key="1">
    <citation type="submission" date="2022-09" db="EMBL/GenBank/DDBJ databases">
        <authorList>
            <person name="Palmer J.M."/>
        </authorList>
    </citation>
    <scope>NUCLEOTIDE SEQUENCE [LARGE SCALE GENOMIC DNA]</scope>
    <source>
        <strain evidence="1 2">DSM 7382</strain>
    </source>
</reference>
<keyword evidence="2" id="KW-1185">Reference proteome</keyword>